<accession>A0ABY6LIE6</accession>
<protein>
    <submittedName>
        <fullName evidence="3">Uncharacterized protein</fullName>
    </submittedName>
</protein>
<evidence type="ECO:0000313" key="3">
    <source>
        <dbReference type="EMBL" id="UYV79982.1"/>
    </source>
</evidence>
<organism evidence="3 4">
    <name type="scientific">Cordylochernes scorpioides</name>
    <dbReference type="NCBI Taxonomy" id="51811"/>
    <lineage>
        <taxon>Eukaryota</taxon>
        <taxon>Metazoa</taxon>
        <taxon>Ecdysozoa</taxon>
        <taxon>Arthropoda</taxon>
        <taxon>Chelicerata</taxon>
        <taxon>Arachnida</taxon>
        <taxon>Pseudoscorpiones</taxon>
        <taxon>Cheliferoidea</taxon>
        <taxon>Chernetidae</taxon>
        <taxon>Cordylochernes</taxon>
    </lineage>
</organism>
<evidence type="ECO:0000256" key="1">
    <source>
        <dbReference type="SAM" id="MobiDB-lite"/>
    </source>
</evidence>
<reference evidence="3 4" key="1">
    <citation type="submission" date="2022-01" db="EMBL/GenBank/DDBJ databases">
        <title>A chromosomal length assembly of Cordylochernes scorpioides.</title>
        <authorList>
            <person name="Zeh D."/>
            <person name="Zeh J."/>
        </authorList>
    </citation>
    <scope>NUCLEOTIDE SEQUENCE [LARGE SCALE GENOMIC DNA]</scope>
    <source>
        <strain evidence="3">IN4F17</strain>
        <tissue evidence="3">Whole Body</tissue>
    </source>
</reference>
<dbReference type="EMBL" id="CP092880">
    <property type="protein sequence ID" value="UYV79977.1"/>
    <property type="molecule type" value="Genomic_DNA"/>
</dbReference>
<feature type="region of interest" description="Disordered" evidence="1">
    <location>
        <begin position="1"/>
        <end position="42"/>
    </location>
</feature>
<keyword evidence="4" id="KW-1185">Reference proteome</keyword>
<gene>
    <name evidence="2" type="ORF">LAZ67_18001259</name>
    <name evidence="3" type="ORF">LAZ67_18001270</name>
</gene>
<proteinExistence type="predicted"/>
<evidence type="ECO:0000313" key="2">
    <source>
        <dbReference type="EMBL" id="UYV79977.1"/>
    </source>
</evidence>
<sequence length="107" mass="11617">MTNMSHDCVHQVPGEVPGQAGRQQPHQQDDPTQHRDCHGPQPHLASYRDSCLGLHRVVALLSVKSSPNIFVVCYPPFEVEDLSSTSDISMVVGISRAGVCPQSLVDS</sequence>
<name>A0ABY6LIE6_9ARAC</name>
<dbReference type="EMBL" id="CP092880">
    <property type="protein sequence ID" value="UYV79982.1"/>
    <property type="molecule type" value="Genomic_DNA"/>
</dbReference>
<feature type="compositionally biased region" description="Basic and acidic residues" evidence="1">
    <location>
        <begin position="27"/>
        <end position="38"/>
    </location>
</feature>
<evidence type="ECO:0000313" key="4">
    <source>
        <dbReference type="Proteomes" id="UP001235939"/>
    </source>
</evidence>
<dbReference type="Proteomes" id="UP001235939">
    <property type="component" value="Chromosome 18"/>
</dbReference>